<accession>A0ABQ6BUV2</accession>
<evidence type="ECO:0000313" key="8">
    <source>
        <dbReference type="EMBL" id="GLS03967.1"/>
    </source>
</evidence>
<evidence type="ECO:0000256" key="5">
    <source>
        <dbReference type="ARBA" id="ARBA00022989"/>
    </source>
</evidence>
<evidence type="ECO:0000313" key="9">
    <source>
        <dbReference type="Proteomes" id="UP001156836"/>
    </source>
</evidence>
<evidence type="ECO:0000256" key="1">
    <source>
        <dbReference type="ARBA" id="ARBA00004651"/>
    </source>
</evidence>
<keyword evidence="5 7" id="KW-1133">Transmembrane helix</keyword>
<evidence type="ECO:0000256" key="7">
    <source>
        <dbReference type="SAM" id="Phobius"/>
    </source>
</evidence>
<dbReference type="Pfam" id="PF04226">
    <property type="entry name" value="Transgly_assoc"/>
    <property type="match status" value="1"/>
</dbReference>
<comment type="caution">
    <text evidence="8">The sequence shown here is derived from an EMBL/GenBank/DDBJ whole genome shotgun (WGS) entry which is preliminary data.</text>
</comment>
<evidence type="ECO:0000256" key="6">
    <source>
        <dbReference type="ARBA" id="ARBA00023136"/>
    </source>
</evidence>
<keyword evidence="6 7" id="KW-0472">Membrane</keyword>
<keyword evidence="9" id="KW-1185">Reference proteome</keyword>
<sequence length="88" mass="8672">MGWIIAILVGALIGWIASKIMGTDSQQGAIANILVGIVGSALGSWLFGSVLGIGAAGAAGGFSLAGLTFGVLGAVVLIFVLKLLGIFK</sequence>
<dbReference type="EMBL" id="BSOZ01000011">
    <property type="protein sequence ID" value="GLS03967.1"/>
    <property type="molecule type" value="Genomic_DNA"/>
</dbReference>
<comment type="subcellular location">
    <subcellularLocation>
        <location evidence="1">Cell membrane</location>
        <topology evidence="1">Multi-pass membrane protein</topology>
    </subcellularLocation>
</comment>
<evidence type="ECO:0000256" key="2">
    <source>
        <dbReference type="ARBA" id="ARBA00011006"/>
    </source>
</evidence>
<gene>
    <name evidence="8" type="ORF">GCM10007860_11130</name>
</gene>
<protein>
    <recommendedName>
        <fullName evidence="10">GlsB/YeaQ/YmgE family stress response membrane protein</fullName>
    </recommendedName>
</protein>
<dbReference type="InterPro" id="IPR007341">
    <property type="entry name" value="Transgly_assoc"/>
</dbReference>
<proteinExistence type="inferred from homology"/>
<feature type="transmembrane region" description="Helical" evidence="7">
    <location>
        <begin position="29"/>
        <end position="52"/>
    </location>
</feature>
<evidence type="ECO:0008006" key="10">
    <source>
        <dbReference type="Google" id="ProtNLM"/>
    </source>
</evidence>
<dbReference type="RefSeq" id="WP_018746840.1">
    <property type="nucleotide sequence ID" value="NZ_BAABUF010000022.1"/>
</dbReference>
<dbReference type="PANTHER" id="PTHR33884:SF3">
    <property type="entry name" value="UPF0410 PROTEIN YMGE"/>
    <property type="match status" value="1"/>
</dbReference>
<keyword evidence="3" id="KW-1003">Cell membrane</keyword>
<dbReference type="Proteomes" id="UP001156836">
    <property type="component" value="Unassembled WGS sequence"/>
</dbReference>
<evidence type="ECO:0000256" key="3">
    <source>
        <dbReference type="ARBA" id="ARBA00022475"/>
    </source>
</evidence>
<name>A0ABQ6BUV2_9NEIS</name>
<comment type="similarity">
    <text evidence="2">Belongs to the UPF0410 family.</text>
</comment>
<feature type="transmembrane region" description="Helical" evidence="7">
    <location>
        <begin position="64"/>
        <end position="87"/>
    </location>
</feature>
<organism evidence="8 9">
    <name type="scientific">Chitiniphilus shinanonensis</name>
    <dbReference type="NCBI Taxonomy" id="553088"/>
    <lineage>
        <taxon>Bacteria</taxon>
        <taxon>Pseudomonadati</taxon>
        <taxon>Pseudomonadota</taxon>
        <taxon>Betaproteobacteria</taxon>
        <taxon>Neisseriales</taxon>
        <taxon>Chitinibacteraceae</taxon>
        <taxon>Chitiniphilus</taxon>
    </lineage>
</organism>
<reference evidence="9" key="1">
    <citation type="journal article" date="2019" name="Int. J. Syst. Evol. Microbiol.">
        <title>The Global Catalogue of Microorganisms (GCM) 10K type strain sequencing project: providing services to taxonomists for standard genome sequencing and annotation.</title>
        <authorList>
            <consortium name="The Broad Institute Genomics Platform"/>
            <consortium name="The Broad Institute Genome Sequencing Center for Infectious Disease"/>
            <person name="Wu L."/>
            <person name="Ma J."/>
        </authorList>
    </citation>
    <scope>NUCLEOTIDE SEQUENCE [LARGE SCALE GENOMIC DNA]</scope>
    <source>
        <strain evidence="9">NBRC 104970</strain>
    </source>
</reference>
<evidence type="ECO:0000256" key="4">
    <source>
        <dbReference type="ARBA" id="ARBA00022692"/>
    </source>
</evidence>
<dbReference type="PANTHER" id="PTHR33884">
    <property type="entry name" value="UPF0410 PROTEIN YMGE"/>
    <property type="match status" value="1"/>
</dbReference>
<keyword evidence="4 7" id="KW-0812">Transmembrane</keyword>